<dbReference type="InterPro" id="IPR052654">
    <property type="entry name" value="CS_Sulfotransferase"/>
</dbReference>
<dbReference type="GO" id="GO:0019319">
    <property type="term" value="P:hexose biosynthetic process"/>
    <property type="evidence" value="ECO:0007669"/>
    <property type="project" value="TreeGrafter"/>
</dbReference>
<dbReference type="PANTHER" id="PTHR15723">
    <property type="entry name" value="CARBOHYDRATE SULFOTRANSFERASE 15"/>
    <property type="match status" value="1"/>
</dbReference>
<evidence type="ECO:0000313" key="4">
    <source>
        <dbReference type="EMBL" id="CAD8661864.1"/>
    </source>
</evidence>
<dbReference type="EMBL" id="HBFB01000249">
    <property type="protein sequence ID" value="CAD8661864.1"/>
    <property type="molecule type" value="Transcribed_RNA"/>
</dbReference>
<evidence type="ECO:0000256" key="2">
    <source>
        <dbReference type="SAM" id="SignalP"/>
    </source>
</evidence>
<feature type="domain" description="Sulfotransferase" evidence="3">
    <location>
        <begin position="103"/>
        <end position="335"/>
    </location>
</feature>
<dbReference type="EC" id="2.8.2.-" evidence="1"/>
<name>A0A7S0N6V6_9CHLO</name>
<keyword evidence="2" id="KW-0732">Signal</keyword>
<proteinExistence type="inferred from homology"/>
<dbReference type="Gene3D" id="3.40.50.300">
    <property type="entry name" value="P-loop containing nucleotide triphosphate hydrolases"/>
    <property type="match status" value="1"/>
</dbReference>
<feature type="signal peptide" evidence="2">
    <location>
        <begin position="1"/>
        <end position="26"/>
    </location>
</feature>
<dbReference type="InterPro" id="IPR027417">
    <property type="entry name" value="P-loop_NTPase"/>
</dbReference>
<reference evidence="4" key="1">
    <citation type="submission" date="2021-01" db="EMBL/GenBank/DDBJ databases">
        <authorList>
            <person name="Corre E."/>
            <person name="Pelletier E."/>
            <person name="Niang G."/>
            <person name="Scheremetjew M."/>
            <person name="Finn R."/>
            <person name="Kale V."/>
            <person name="Holt S."/>
            <person name="Cochrane G."/>
            <person name="Meng A."/>
            <person name="Brown T."/>
            <person name="Cohen L."/>
        </authorList>
    </citation>
    <scope>NUCLEOTIDE SEQUENCE</scope>
    <source>
        <strain evidence="4">SAG 11-49</strain>
    </source>
</reference>
<dbReference type="SUPFAM" id="SSF52540">
    <property type="entry name" value="P-loop containing nucleoside triphosphate hydrolases"/>
    <property type="match status" value="1"/>
</dbReference>
<organism evidence="4">
    <name type="scientific">Chlamydomonas leiostraca</name>
    <dbReference type="NCBI Taxonomy" id="1034604"/>
    <lineage>
        <taxon>Eukaryota</taxon>
        <taxon>Viridiplantae</taxon>
        <taxon>Chlorophyta</taxon>
        <taxon>core chlorophytes</taxon>
        <taxon>Chlorophyceae</taxon>
        <taxon>CS clade</taxon>
        <taxon>Chlamydomonadales</taxon>
        <taxon>Chlamydomonadaceae</taxon>
        <taxon>Chlamydomonas</taxon>
    </lineage>
</organism>
<dbReference type="AlphaFoldDB" id="A0A7S0N6V6"/>
<dbReference type="GO" id="GO:0050659">
    <property type="term" value="F:N-acetylgalactosamine 4-sulfate 6-O-sulfotransferase activity"/>
    <property type="evidence" value="ECO:0007669"/>
    <property type="project" value="TreeGrafter"/>
</dbReference>
<feature type="chain" id="PRO_5031352398" description="Sulfotransferase" evidence="2">
    <location>
        <begin position="27"/>
        <end position="400"/>
    </location>
</feature>
<keyword evidence="1" id="KW-0808">Transferase</keyword>
<dbReference type="PANTHER" id="PTHR15723:SF0">
    <property type="entry name" value="CARBOHYDRATE SULFOTRANSFERASE 15"/>
    <property type="match status" value="1"/>
</dbReference>
<dbReference type="Pfam" id="PF00685">
    <property type="entry name" value="Sulfotransfer_1"/>
    <property type="match status" value="1"/>
</dbReference>
<evidence type="ECO:0000256" key="1">
    <source>
        <dbReference type="RuleBase" id="RU361155"/>
    </source>
</evidence>
<accession>A0A7S0N6V6</accession>
<protein>
    <recommendedName>
        <fullName evidence="1">Sulfotransferase</fullName>
        <ecNumber evidence="1">2.8.2.-</ecNumber>
    </recommendedName>
</protein>
<sequence length="400" mass="46260">MAQHSYMFRVRSLLTAVLGLWYCAHAVVPDIDPVSYLKPQVNAPTYTVAELWANHKHLPNWEEVRRAAGDTWDELPQAYNASFKNPCWYNKSGQVKCLPYFQILGVSKCGTTDLYHRLSKHPQMFESLNKGPHWWDECSWPLRGACTAPPKGDFDGYVSLYARAAAAFAGGEPQGITGEASSNTYTAANKVYLRGPAWDRADLQVSMPDLMWESSPWLRNIIIFRDPVDRYYSAFYYYRWWKKDEPTPGPQEFHDTVVSEIKEWTDCVAAHGQPHCVRHYHPQQLVKGMYAEFLSDWLRVWPKEQLLILRNEDYKVAQREHMEVVFNFLGLRALSEPEWAKVMTMPARNKNSDKYAPMWAETRKILDDFYAPFNARLAKMMADDRYLWPKKPATPAATAA</sequence>
<comment type="similarity">
    <text evidence="1">Belongs to the sulfotransferase 1 family.</text>
</comment>
<dbReference type="InterPro" id="IPR000863">
    <property type="entry name" value="Sulfotransferase_dom"/>
</dbReference>
<evidence type="ECO:0000259" key="3">
    <source>
        <dbReference type="Pfam" id="PF00685"/>
    </source>
</evidence>
<gene>
    <name evidence="4" type="ORF">CLEI1391_LOCUS127</name>
</gene>